<dbReference type="PANTHER" id="PTHR47152:SF1">
    <property type="entry name" value="SLL1186 PROTEIN"/>
    <property type="match status" value="1"/>
</dbReference>
<keyword evidence="2" id="KW-0255">Endonuclease</keyword>
<evidence type="ECO:0000313" key="2">
    <source>
        <dbReference type="EMBL" id="UFP93882.1"/>
    </source>
</evidence>
<dbReference type="InterPro" id="IPR012296">
    <property type="entry name" value="Nuclease_put_TT1808"/>
</dbReference>
<dbReference type="CDD" id="cd06260">
    <property type="entry name" value="DUF820-like"/>
    <property type="match status" value="1"/>
</dbReference>
<keyword evidence="2" id="KW-0540">Nuclease</keyword>
<dbReference type="EMBL" id="CP063845">
    <property type="protein sequence ID" value="UFP93882.1"/>
    <property type="molecule type" value="Genomic_DNA"/>
</dbReference>
<dbReference type="InterPro" id="IPR008538">
    <property type="entry name" value="Uma2"/>
</dbReference>
<dbReference type="Gene3D" id="3.90.1570.10">
    <property type="entry name" value="tt1808, chain A"/>
    <property type="match status" value="1"/>
</dbReference>
<sequence>MGVTLQLSQVQVQPGQRLVLEEVSWQQFEDILEELGDHRGSRLTYSEGTLEIRMPLPEHEKNKVILGDLVKVLLDELEIDYVSFGSTTFKRRDLAKGFEPDDCFYIRNFAAMVGRQRLDLRRDPPPELSIEVDVTSRTQLDVYCAMGVPELWRLEAGQLRIDVLREGEYIEAEQSSTFPDLPLKENLSRFLAMAQSEGPRLALKTFRQWVREQIAAQD</sequence>
<keyword evidence="2" id="KW-0378">Hydrolase</keyword>
<protein>
    <submittedName>
        <fullName evidence="2">Uma2 family endonuclease</fullName>
    </submittedName>
</protein>
<accession>A0ABY3PJZ0</accession>
<organism evidence="2 3">
    <name type="scientific">Gloeobacter morelensis MG652769</name>
    <dbReference type="NCBI Taxonomy" id="2781736"/>
    <lineage>
        <taxon>Bacteria</taxon>
        <taxon>Bacillati</taxon>
        <taxon>Cyanobacteriota</taxon>
        <taxon>Cyanophyceae</taxon>
        <taxon>Gloeobacterales</taxon>
        <taxon>Gloeobacteraceae</taxon>
        <taxon>Gloeobacter</taxon>
        <taxon>Gloeobacter morelensis</taxon>
    </lineage>
</organism>
<evidence type="ECO:0000259" key="1">
    <source>
        <dbReference type="Pfam" id="PF05685"/>
    </source>
</evidence>
<dbReference type="GO" id="GO:0004519">
    <property type="term" value="F:endonuclease activity"/>
    <property type="evidence" value="ECO:0007669"/>
    <property type="project" value="UniProtKB-KW"/>
</dbReference>
<proteinExistence type="predicted"/>
<evidence type="ECO:0000313" key="3">
    <source>
        <dbReference type="Proteomes" id="UP001054846"/>
    </source>
</evidence>
<keyword evidence="3" id="KW-1185">Reference proteome</keyword>
<gene>
    <name evidence="2" type="ORF">ISF26_19240</name>
</gene>
<name>A0ABY3PJZ0_9CYAN</name>
<dbReference type="Proteomes" id="UP001054846">
    <property type="component" value="Chromosome"/>
</dbReference>
<dbReference type="PANTHER" id="PTHR47152">
    <property type="entry name" value="SLR2084 PROTEIN-RELATED"/>
    <property type="match status" value="1"/>
</dbReference>
<dbReference type="Pfam" id="PF05685">
    <property type="entry name" value="Uma2"/>
    <property type="match status" value="1"/>
</dbReference>
<reference evidence="2 3" key="1">
    <citation type="journal article" date="2021" name="Genome Biol. Evol.">
        <title>Complete Genome Sequencing of a Novel Gloeobacter Species from a Waterfall Cave in Mexico.</title>
        <authorList>
            <person name="Saw J.H."/>
            <person name="Cardona T."/>
            <person name="Montejano G."/>
        </authorList>
    </citation>
    <scope>NUCLEOTIDE SEQUENCE [LARGE SCALE GENOMIC DNA]</scope>
    <source>
        <strain evidence="2">MG652769</strain>
    </source>
</reference>
<feature type="domain" description="Putative restriction endonuclease" evidence="1">
    <location>
        <begin position="25"/>
        <end position="177"/>
    </location>
</feature>
<dbReference type="RefSeq" id="WP_230840940.1">
    <property type="nucleotide sequence ID" value="NZ_CP063845.1"/>
</dbReference>